<sequence>MFTGIIEATGTIKSLTKGEGDCRLSISSKKLNFSDVVIGDSIAVSGVCLTVIELDDATFSADVSNETLQCTNLGSLEEGALVNLEKSLKPESSLGGHIVSGHVDGLATLHSKKVDGESLQLVFTAPLELAHYIARKGSACIDGISLTVNEVEGINFSVNIIPHTAVETTMHEFEVGRQVNLEVDLISRYLERLLQKNELAANYSIAGVESNNEGLSIEKLQASGFIK</sequence>
<dbReference type="Pfam" id="PF00677">
    <property type="entry name" value="Lum_binding"/>
    <property type="match status" value="2"/>
</dbReference>
<comment type="function">
    <text evidence="2">Catalyzes the dismutation of two molecules of 6,7-dimethyl-8-ribityllumazine, resulting in the formation of riboflavin and 5-amino-6-(D-ribitylamino)uracil.</text>
</comment>
<feature type="repeat" description="Lumazine-binding" evidence="11">
    <location>
        <begin position="1"/>
        <end position="97"/>
    </location>
</feature>
<dbReference type="NCBIfam" id="TIGR00187">
    <property type="entry name" value="ribE"/>
    <property type="match status" value="1"/>
</dbReference>
<evidence type="ECO:0000313" key="13">
    <source>
        <dbReference type="EMBL" id="PCJ41813.1"/>
    </source>
</evidence>
<comment type="pathway">
    <text evidence="3">Cofactor biosynthesis; riboflavin biosynthesis; riboflavin from 2-hydroxy-3-oxobutyl phosphate and 5-amino-6-(D-ribitylamino)uracil: step 2/2.</text>
</comment>
<dbReference type="PANTHER" id="PTHR21098">
    <property type="entry name" value="RIBOFLAVIN SYNTHASE ALPHA CHAIN"/>
    <property type="match status" value="1"/>
</dbReference>
<evidence type="ECO:0000256" key="1">
    <source>
        <dbReference type="ARBA" id="ARBA00000968"/>
    </source>
</evidence>
<reference evidence="15" key="1">
    <citation type="submission" date="2017-08" db="EMBL/GenBank/DDBJ databases">
        <title>A dynamic microbial community with high functional redundancy inhabits the cold, oxic subseafloor aquifer.</title>
        <authorList>
            <person name="Tully B.J."/>
            <person name="Wheat C.G."/>
            <person name="Glazer B.T."/>
            <person name="Huber J.A."/>
        </authorList>
    </citation>
    <scope>NUCLEOTIDE SEQUENCE [LARGE SCALE GENOMIC DNA]</scope>
</reference>
<dbReference type="InterPro" id="IPR001783">
    <property type="entry name" value="Lumazine-bd"/>
</dbReference>
<dbReference type="InterPro" id="IPR017938">
    <property type="entry name" value="Riboflavin_synthase-like_b-brl"/>
</dbReference>
<dbReference type="NCBIfam" id="NF006767">
    <property type="entry name" value="PRK09289.1"/>
    <property type="match status" value="1"/>
</dbReference>
<dbReference type="GO" id="GO:0004746">
    <property type="term" value="F:riboflavin synthase activity"/>
    <property type="evidence" value="ECO:0007669"/>
    <property type="project" value="UniProtKB-UniRule"/>
</dbReference>
<keyword evidence="8" id="KW-0808">Transferase</keyword>
<dbReference type="Gene3D" id="2.40.30.20">
    <property type="match status" value="2"/>
</dbReference>
<dbReference type="Proteomes" id="UP000228987">
    <property type="component" value="Unassembled WGS sequence"/>
</dbReference>
<feature type="domain" description="Lumazine-binding" evidence="12">
    <location>
        <begin position="1"/>
        <end position="97"/>
    </location>
</feature>
<feature type="repeat" description="Lumazine-binding" evidence="11">
    <location>
        <begin position="98"/>
        <end position="194"/>
    </location>
</feature>
<name>A0A2A5CK68_9GAMM</name>
<accession>A0A2A5CK68</accession>
<evidence type="ECO:0000259" key="12">
    <source>
        <dbReference type="PROSITE" id="PS51177"/>
    </source>
</evidence>
<evidence type="ECO:0000256" key="9">
    <source>
        <dbReference type="ARBA" id="ARBA00022737"/>
    </source>
</evidence>
<keyword evidence="7" id="KW-0686">Riboflavin biosynthesis</keyword>
<dbReference type="FunFam" id="2.40.30.20:FF:000003">
    <property type="entry name" value="Riboflavin synthase, alpha subunit"/>
    <property type="match status" value="1"/>
</dbReference>
<dbReference type="PIRSF" id="PIRSF000498">
    <property type="entry name" value="Riboflavin_syn_A"/>
    <property type="match status" value="1"/>
</dbReference>
<dbReference type="PANTHER" id="PTHR21098:SF12">
    <property type="entry name" value="RIBOFLAVIN SYNTHASE"/>
    <property type="match status" value="1"/>
</dbReference>
<dbReference type="CDD" id="cd00402">
    <property type="entry name" value="Riboflavin_synthase_like"/>
    <property type="match status" value="1"/>
</dbReference>
<dbReference type="NCBIfam" id="NF009566">
    <property type="entry name" value="PRK13020.1"/>
    <property type="match status" value="1"/>
</dbReference>
<dbReference type="AlphaFoldDB" id="A0A2A5CK68"/>
<evidence type="ECO:0000313" key="14">
    <source>
        <dbReference type="EMBL" id="PCJ43810.1"/>
    </source>
</evidence>
<evidence type="ECO:0000256" key="10">
    <source>
        <dbReference type="NCBIfam" id="TIGR00187"/>
    </source>
</evidence>
<comment type="subunit">
    <text evidence="4">Homotrimer.</text>
</comment>
<comment type="catalytic activity">
    <reaction evidence="1">
        <text>2 6,7-dimethyl-8-(1-D-ribityl)lumazine + H(+) = 5-amino-6-(D-ribitylamino)uracil + riboflavin</text>
        <dbReference type="Rhea" id="RHEA:20772"/>
        <dbReference type="ChEBI" id="CHEBI:15378"/>
        <dbReference type="ChEBI" id="CHEBI:15934"/>
        <dbReference type="ChEBI" id="CHEBI:57986"/>
        <dbReference type="ChEBI" id="CHEBI:58201"/>
        <dbReference type="EC" id="2.5.1.9"/>
    </reaction>
</comment>
<keyword evidence="9" id="KW-0677">Repeat</keyword>
<proteinExistence type="predicted"/>
<organism evidence="14 15">
    <name type="scientific">SAR86 cluster bacterium</name>
    <dbReference type="NCBI Taxonomy" id="2030880"/>
    <lineage>
        <taxon>Bacteria</taxon>
        <taxon>Pseudomonadati</taxon>
        <taxon>Pseudomonadota</taxon>
        <taxon>Gammaproteobacteria</taxon>
        <taxon>SAR86 cluster</taxon>
    </lineage>
</organism>
<evidence type="ECO:0000256" key="6">
    <source>
        <dbReference type="ARBA" id="ARBA00013950"/>
    </source>
</evidence>
<evidence type="ECO:0000256" key="3">
    <source>
        <dbReference type="ARBA" id="ARBA00004887"/>
    </source>
</evidence>
<evidence type="ECO:0000256" key="8">
    <source>
        <dbReference type="ARBA" id="ARBA00022679"/>
    </source>
</evidence>
<dbReference type="InterPro" id="IPR023366">
    <property type="entry name" value="ATP_synth_asu-like_sf"/>
</dbReference>
<gene>
    <name evidence="14" type="ORF">COA71_02800</name>
    <name evidence="13" type="ORF">COA71_07320</name>
</gene>
<dbReference type="SUPFAM" id="SSF63380">
    <property type="entry name" value="Riboflavin synthase domain-like"/>
    <property type="match status" value="2"/>
</dbReference>
<feature type="domain" description="Lumazine-binding" evidence="12">
    <location>
        <begin position="98"/>
        <end position="194"/>
    </location>
</feature>
<evidence type="ECO:0000256" key="5">
    <source>
        <dbReference type="ARBA" id="ARBA00012827"/>
    </source>
</evidence>
<dbReference type="EMBL" id="NVWI01000001">
    <property type="protein sequence ID" value="PCJ43810.1"/>
    <property type="molecule type" value="Genomic_DNA"/>
</dbReference>
<comment type="caution">
    <text evidence="14">The sequence shown here is derived from an EMBL/GenBank/DDBJ whole genome shotgun (WGS) entry which is preliminary data.</text>
</comment>
<evidence type="ECO:0000256" key="11">
    <source>
        <dbReference type="PROSITE-ProRule" id="PRU00524"/>
    </source>
</evidence>
<protein>
    <recommendedName>
        <fullName evidence="6 10">Riboflavin synthase</fullName>
        <ecNumber evidence="5 10">2.5.1.9</ecNumber>
    </recommendedName>
</protein>
<dbReference type="GO" id="GO:0009231">
    <property type="term" value="P:riboflavin biosynthetic process"/>
    <property type="evidence" value="ECO:0007669"/>
    <property type="project" value="UniProtKB-KW"/>
</dbReference>
<dbReference type="EMBL" id="NVWI01000004">
    <property type="protein sequence ID" value="PCJ41813.1"/>
    <property type="molecule type" value="Genomic_DNA"/>
</dbReference>
<dbReference type="FunFam" id="2.40.30.20:FF:000004">
    <property type="entry name" value="Riboflavin synthase, alpha subunit"/>
    <property type="match status" value="1"/>
</dbReference>
<evidence type="ECO:0000256" key="4">
    <source>
        <dbReference type="ARBA" id="ARBA00011233"/>
    </source>
</evidence>
<dbReference type="EC" id="2.5.1.9" evidence="5 10"/>
<evidence type="ECO:0000256" key="2">
    <source>
        <dbReference type="ARBA" id="ARBA00002803"/>
    </source>
</evidence>
<reference evidence="14" key="2">
    <citation type="journal article" date="2018" name="ISME J.">
        <title>A dynamic microbial community with high functional redundancy inhabits the cold, oxic subseafloor aquifer.</title>
        <authorList>
            <person name="Tully B.J."/>
            <person name="Wheat C.G."/>
            <person name="Glazer B.T."/>
            <person name="Huber J.A."/>
        </authorList>
    </citation>
    <scope>NUCLEOTIDE SEQUENCE</scope>
    <source>
        <strain evidence="14">NORP41</strain>
    </source>
</reference>
<dbReference type="InterPro" id="IPR026017">
    <property type="entry name" value="Lumazine-bd_dom"/>
</dbReference>
<evidence type="ECO:0000313" key="15">
    <source>
        <dbReference type="Proteomes" id="UP000228987"/>
    </source>
</evidence>
<dbReference type="PROSITE" id="PS51177">
    <property type="entry name" value="LUMAZINE_BIND"/>
    <property type="match status" value="2"/>
</dbReference>
<evidence type="ECO:0000256" key="7">
    <source>
        <dbReference type="ARBA" id="ARBA00022619"/>
    </source>
</evidence>